<reference evidence="2 3" key="1">
    <citation type="submission" date="2021-06" db="EMBL/GenBank/DDBJ databases">
        <title>Caerostris darwini draft genome.</title>
        <authorList>
            <person name="Kono N."/>
            <person name="Arakawa K."/>
        </authorList>
    </citation>
    <scope>NUCLEOTIDE SEQUENCE [LARGE SCALE GENOMIC DNA]</scope>
</reference>
<feature type="region of interest" description="Disordered" evidence="1">
    <location>
        <begin position="1"/>
        <end position="35"/>
    </location>
</feature>
<organism evidence="2 3">
    <name type="scientific">Caerostris darwini</name>
    <dbReference type="NCBI Taxonomy" id="1538125"/>
    <lineage>
        <taxon>Eukaryota</taxon>
        <taxon>Metazoa</taxon>
        <taxon>Ecdysozoa</taxon>
        <taxon>Arthropoda</taxon>
        <taxon>Chelicerata</taxon>
        <taxon>Arachnida</taxon>
        <taxon>Araneae</taxon>
        <taxon>Araneomorphae</taxon>
        <taxon>Entelegynae</taxon>
        <taxon>Araneoidea</taxon>
        <taxon>Araneidae</taxon>
        <taxon>Caerostris</taxon>
    </lineage>
</organism>
<dbReference type="EMBL" id="BPLQ01012726">
    <property type="protein sequence ID" value="GIY67381.1"/>
    <property type="molecule type" value="Genomic_DNA"/>
</dbReference>
<comment type="caution">
    <text evidence="2">The sequence shown here is derived from an EMBL/GenBank/DDBJ whole genome shotgun (WGS) entry which is preliminary data.</text>
</comment>
<keyword evidence="3" id="KW-1185">Reference proteome</keyword>
<name>A0AAV4VBS7_9ARAC</name>
<evidence type="ECO:0000256" key="1">
    <source>
        <dbReference type="SAM" id="MobiDB-lite"/>
    </source>
</evidence>
<feature type="compositionally biased region" description="Basic and acidic residues" evidence="1">
    <location>
        <begin position="24"/>
        <end position="35"/>
    </location>
</feature>
<accession>A0AAV4VBS7</accession>
<sequence length="83" mass="9537">MPSGGSEKRRRKMKSVSFRSTWDVPKDGHGRAKQVKERALPADCLLPVLVYDTHGRRMRHCIGHLEPRGLKWRRGGAREMDAE</sequence>
<evidence type="ECO:0000313" key="3">
    <source>
        <dbReference type="Proteomes" id="UP001054837"/>
    </source>
</evidence>
<dbReference type="Proteomes" id="UP001054837">
    <property type="component" value="Unassembled WGS sequence"/>
</dbReference>
<proteinExistence type="predicted"/>
<dbReference type="AlphaFoldDB" id="A0AAV4VBS7"/>
<gene>
    <name evidence="2" type="ORF">CDAR_436451</name>
</gene>
<evidence type="ECO:0000313" key="2">
    <source>
        <dbReference type="EMBL" id="GIY67381.1"/>
    </source>
</evidence>
<protein>
    <submittedName>
        <fullName evidence="2">Uncharacterized protein</fullName>
    </submittedName>
</protein>